<evidence type="ECO:0000313" key="4">
    <source>
        <dbReference type="Proteomes" id="UP001396334"/>
    </source>
</evidence>
<dbReference type="InterPro" id="IPR001810">
    <property type="entry name" value="F-box_dom"/>
</dbReference>
<accession>A0ABR2SKB1</accession>
<evidence type="ECO:0000259" key="2">
    <source>
        <dbReference type="Pfam" id="PF03478"/>
    </source>
</evidence>
<name>A0ABR2SKB1_9ROSI</name>
<dbReference type="InterPro" id="IPR050796">
    <property type="entry name" value="SCF_F-box_component"/>
</dbReference>
<dbReference type="Pfam" id="PF03478">
    <property type="entry name" value="Beta-prop_KIB1-4"/>
    <property type="match status" value="1"/>
</dbReference>
<dbReference type="SUPFAM" id="SSF117281">
    <property type="entry name" value="Kelch motif"/>
    <property type="match status" value="1"/>
</dbReference>
<sequence>MSDCTSKRSENHKERRLNWSDIPYDVLECIIRHLGWRERFRMRAVCKAWSVPSRHIPAAAVDKFQIPWALKRSTYQLFDPFSGEKIVGGKEGRRVIDENFFGRPGGALTSMYGWFLFRNYEAGGLIKYSLYSPFTSEIIKLPDWKERPFTSFHPMNQVSGFTLNATSPKCVVFLLSLCSPEDKIYVWLCSPGDHSWRRIVLNSGMGPGPHNDASSAVYANGVFYCVFFRGELGAFNVELEEWTILGGPVPPLCFSVHIHLILIDADFWVFDQFVAKLYRFVSSEKRWVYQEEF</sequence>
<feature type="domain" description="KIB1-4 beta-propeller" evidence="2">
    <location>
        <begin position="108"/>
        <end position="268"/>
    </location>
</feature>
<keyword evidence="4" id="KW-1185">Reference proteome</keyword>
<proteinExistence type="predicted"/>
<dbReference type="Pfam" id="PF00646">
    <property type="entry name" value="F-box"/>
    <property type="match status" value="1"/>
</dbReference>
<dbReference type="Proteomes" id="UP001396334">
    <property type="component" value="Unassembled WGS sequence"/>
</dbReference>
<dbReference type="SUPFAM" id="SSF81383">
    <property type="entry name" value="F-box domain"/>
    <property type="match status" value="1"/>
</dbReference>
<dbReference type="InterPro" id="IPR036047">
    <property type="entry name" value="F-box-like_dom_sf"/>
</dbReference>
<dbReference type="InterPro" id="IPR015915">
    <property type="entry name" value="Kelch-typ_b-propeller"/>
</dbReference>
<dbReference type="InterPro" id="IPR005174">
    <property type="entry name" value="KIB1-4_b-propeller"/>
</dbReference>
<dbReference type="Gene3D" id="1.20.1280.50">
    <property type="match status" value="1"/>
</dbReference>
<evidence type="ECO:0000259" key="1">
    <source>
        <dbReference type="Pfam" id="PF00646"/>
    </source>
</evidence>
<gene>
    <name evidence="3" type="ORF">V6N11_038550</name>
</gene>
<protein>
    <recommendedName>
        <fullName evidence="5">F-box domain-containing protein</fullName>
    </recommendedName>
</protein>
<comment type="caution">
    <text evidence="3">The sequence shown here is derived from an EMBL/GenBank/DDBJ whole genome shotgun (WGS) entry which is preliminary data.</text>
</comment>
<organism evidence="3 4">
    <name type="scientific">Hibiscus sabdariffa</name>
    <name type="common">roselle</name>
    <dbReference type="NCBI Taxonomy" id="183260"/>
    <lineage>
        <taxon>Eukaryota</taxon>
        <taxon>Viridiplantae</taxon>
        <taxon>Streptophyta</taxon>
        <taxon>Embryophyta</taxon>
        <taxon>Tracheophyta</taxon>
        <taxon>Spermatophyta</taxon>
        <taxon>Magnoliopsida</taxon>
        <taxon>eudicotyledons</taxon>
        <taxon>Gunneridae</taxon>
        <taxon>Pentapetalae</taxon>
        <taxon>rosids</taxon>
        <taxon>malvids</taxon>
        <taxon>Malvales</taxon>
        <taxon>Malvaceae</taxon>
        <taxon>Malvoideae</taxon>
        <taxon>Hibiscus</taxon>
    </lineage>
</organism>
<evidence type="ECO:0000313" key="3">
    <source>
        <dbReference type="EMBL" id="KAK9025692.1"/>
    </source>
</evidence>
<feature type="domain" description="F-box" evidence="1">
    <location>
        <begin position="19"/>
        <end position="49"/>
    </location>
</feature>
<dbReference type="CDD" id="cd09917">
    <property type="entry name" value="F-box_SF"/>
    <property type="match status" value="1"/>
</dbReference>
<reference evidence="3 4" key="1">
    <citation type="journal article" date="2024" name="G3 (Bethesda)">
        <title>Genome assembly of Hibiscus sabdariffa L. provides insights into metabolisms of medicinal natural products.</title>
        <authorList>
            <person name="Kim T."/>
        </authorList>
    </citation>
    <scope>NUCLEOTIDE SEQUENCE [LARGE SCALE GENOMIC DNA]</scope>
    <source>
        <strain evidence="3">TK-2024</strain>
        <tissue evidence="3">Old leaves</tissue>
    </source>
</reference>
<dbReference type="PANTHER" id="PTHR31672">
    <property type="entry name" value="BNACNNG10540D PROTEIN"/>
    <property type="match status" value="1"/>
</dbReference>
<dbReference type="EMBL" id="JBBPBN010000013">
    <property type="protein sequence ID" value="KAK9025692.1"/>
    <property type="molecule type" value="Genomic_DNA"/>
</dbReference>
<evidence type="ECO:0008006" key="5">
    <source>
        <dbReference type="Google" id="ProtNLM"/>
    </source>
</evidence>